<dbReference type="InterPro" id="IPR003593">
    <property type="entry name" value="AAA+_ATPase"/>
</dbReference>
<keyword evidence="5" id="KW-0067">ATP-binding</keyword>
<dbReference type="SUPFAM" id="SSF52540">
    <property type="entry name" value="P-loop containing nucleoside triphosphate hydrolases"/>
    <property type="match status" value="1"/>
</dbReference>
<dbReference type="PATRIC" id="fig|1393736.3.peg.841"/>
<dbReference type="PROSITE" id="PS50893">
    <property type="entry name" value="ABC_TRANSPORTER_2"/>
    <property type="match status" value="1"/>
</dbReference>
<name>A0A022PQ72_9GAMM</name>
<dbReference type="PANTHER" id="PTHR42711">
    <property type="entry name" value="ABC TRANSPORTER ATP-BINDING PROTEIN"/>
    <property type="match status" value="1"/>
</dbReference>
<comment type="similarity">
    <text evidence="1">Belongs to the ABC transporter superfamily.</text>
</comment>
<keyword evidence="2" id="KW-0813">Transport</keyword>
<accession>A0A022PQ72</accession>
<dbReference type="Pfam" id="PF00005">
    <property type="entry name" value="ABC_tran"/>
    <property type="match status" value="1"/>
</dbReference>
<gene>
    <name evidence="7" type="ORF">BA1DRAFT_00829</name>
</gene>
<dbReference type="PROSITE" id="PS00211">
    <property type="entry name" value="ABC_TRANSPORTER_1"/>
    <property type="match status" value="1"/>
</dbReference>
<keyword evidence="3" id="KW-0536">Nodulation</keyword>
<sequence length="306" mass="34095">MINVEKLTKSFAKKKVLDEVSFNVAEGESFAILGPNGAGKSTAVKILTTCLIPDSGTVRINRYDLRTQASKIRKCISVVSQNTALDEQLTAAENLSFFGKLFGIKSKYLKQIVHQQLVNFNLVDEGHKRVSNFSGGMKRRLDLAVGLINRPKILFLDEPTTGLDPISRHDLWETVKELKSNNTTIILTTQYLEEADQLADNLILINDGKICASGNPEKLKHQYGKFSASIYFSHHERLAVAQQIMTKFGIVSIDAKQFCINIVLNHGVASFIELMKNLDKAAIELADVKFFRPSLDDLFCKITSDS</sequence>
<dbReference type="InterPro" id="IPR003439">
    <property type="entry name" value="ABC_transporter-like_ATP-bd"/>
</dbReference>
<protein>
    <submittedName>
        <fullName evidence="7">ABC-type multidrug transport system, ATPase component</fullName>
    </submittedName>
</protein>
<proteinExistence type="inferred from homology"/>
<evidence type="ECO:0000256" key="1">
    <source>
        <dbReference type="ARBA" id="ARBA00005417"/>
    </source>
</evidence>
<reference evidence="7 8" key="1">
    <citation type="submission" date="2014-03" db="EMBL/GenBank/DDBJ databases">
        <title>Draft Genome of Photorhabdus luminescens BA1, an Egyptian Isolate.</title>
        <authorList>
            <person name="Ghazal S."/>
            <person name="Hurst S.G.IV."/>
            <person name="Morris K."/>
            <person name="Thomas K."/>
            <person name="Tisa L.S."/>
        </authorList>
    </citation>
    <scope>NUCLEOTIDE SEQUENCE [LARGE SCALE GENOMIC DNA]</scope>
    <source>
        <strain evidence="7 8">BA1</strain>
    </source>
</reference>
<keyword evidence="8" id="KW-1185">Reference proteome</keyword>
<keyword evidence="4" id="KW-0547">Nucleotide-binding</keyword>
<dbReference type="AlphaFoldDB" id="A0A022PQ72"/>
<dbReference type="EMBL" id="JFGV01000009">
    <property type="protein sequence ID" value="EYU16545.1"/>
    <property type="molecule type" value="Genomic_DNA"/>
</dbReference>
<dbReference type="GO" id="GO:0005524">
    <property type="term" value="F:ATP binding"/>
    <property type="evidence" value="ECO:0007669"/>
    <property type="project" value="UniProtKB-KW"/>
</dbReference>
<evidence type="ECO:0000259" key="6">
    <source>
        <dbReference type="PROSITE" id="PS50893"/>
    </source>
</evidence>
<organism evidence="7 8">
    <name type="scientific">Photorhabdus aegyptia</name>
    <dbReference type="NCBI Taxonomy" id="2805098"/>
    <lineage>
        <taxon>Bacteria</taxon>
        <taxon>Pseudomonadati</taxon>
        <taxon>Pseudomonadota</taxon>
        <taxon>Gammaproteobacteria</taxon>
        <taxon>Enterobacterales</taxon>
        <taxon>Morganellaceae</taxon>
        <taxon>Photorhabdus</taxon>
    </lineage>
</organism>
<dbReference type="InterPro" id="IPR017871">
    <property type="entry name" value="ABC_transporter-like_CS"/>
</dbReference>
<evidence type="ECO:0000256" key="5">
    <source>
        <dbReference type="ARBA" id="ARBA00022840"/>
    </source>
</evidence>
<dbReference type="RefSeq" id="WP_036776261.1">
    <property type="nucleotide sequence ID" value="NZ_CAWLTM010000106.1"/>
</dbReference>
<dbReference type="InterPro" id="IPR027417">
    <property type="entry name" value="P-loop_NTPase"/>
</dbReference>
<dbReference type="Gene3D" id="3.40.50.300">
    <property type="entry name" value="P-loop containing nucleotide triphosphate hydrolases"/>
    <property type="match status" value="1"/>
</dbReference>
<evidence type="ECO:0000256" key="3">
    <source>
        <dbReference type="ARBA" id="ARBA00022458"/>
    </source>
</evidence>
<evidence type="ECO:0000313" key="8">
    <source>
        <dbReference type="Proteomes" id="UP000023464"/>
    </source>
</evidence>
<comment type="caution">
    <text evidence="7">The sequence shown here is derived from an EMBL/GenBank/DDBJ whole genome shotgun (WGS) entry which is preliminary data.</text>
</comment>
<feature type="domain" description="ABC transporter" evidence="6">
    <location>
        <begin position="2"/>
        <end position="232"/>
    </location>
</feature>
<dbReference type="PANTHER" id="PTHR42711:SF5">
    <property type="entry name" value="ABC TRANSPORTER ATP-BINDING PROTEIN NATA"/>
    <property type="match status" value="1"/>
</dbReference>
<evidence type="ECO:0000256" key="4">
    <source>
        <dbReference type="ARBA" id="ARBA00022741"/>
    </source>
</evidence>
<dbReference type="GO" id="GO:0016887">
    <property type="term" value="F:ATP hydrolysis activity"/>
    <property type="evidence" value="ECO:0007669"/>
    <property type="project" value="InterPro"/>
</dbReference>
<dbReference type="Proteomes" id="UP000023464">
    <property type="component" value="Unassembled WGS sequence"/>
</dbReference>
<dbReference type="SMART" id="SM00382">
    <property type="entry name" value="AAA"/>
    <property type="match status" value="1"/>
</dbReference>
<evidence type="ECO:0000256" key="2">
    <source>
        <dbReference type="ARBA" id="ARBA00022448"/>
    </source>
</evidence>
<evidence type="ECO:0000313" key="7">
    <source>
        <dbReference type="EMBL" id="EYU16545.1"/>
    </source>
</evidence>
<dbReference type="InterPro" id="IPR050763">
    <property type="entry name" value="ABC_transporter_ATP-binding"/>
</dbReference>